<dbReference type="SUPFAM" id="SSF52540">
    <property type="entry name" value="P-loop containing nucleoside triphosphate hydrolases"/>
    <property type="match status" value="1"/>
</dbReference>
<dbReference type="GeneTree" id="ENSGT01120000271858"/>
<proteinExistence type="inferred from homology"/>
<dbReference type="CDD" id="cd01852">
    <property type="entry name" value="AIG1"/>
    <property type="match status" value="1"/>
</dbReference>
<dbReference type="FunCoup" id="A0A3Q3GKR9">
    <property type="interactions" value="62"/>
</dbReference>
<evidence type="ECO:0000256" key="1">
    <source>
        <dbReference type="ARBA" id="ARBA00008535"/>
    </source>
</evidence>
<comment type="similarity">
    <text evidence="1">Belongs to the TRAFAC class TrmE-Era-EngA-EngB-Septin-like GTPase superfamily. AIG1/Toc34/Toc159-like paraseptin GTPase family. IAN subfamily.</text>
</comment>
<evidence type="ECO:0000259" key="5">
    <source>
        <dbReference type="PROSITE" id="PS51720"/>
    </source>
</evidence>
<sequence length="346" mass="39691">MSAMDAETLPAAGQEDQKKEPLRIVLLGKSGAGKSSSGNTILGRHEFKSDMRVVRVTLHCEKGDGTVKDVPVDENGKVEDVPVSVIDTPGFFELDRKEEIMREILKRVKLQEPGPHAFVFVVSVGRMTQEDRDTQMLIEAKFGPRVWDHTVVLFTHGDRLEGKTIRDVVAESDDKFRNFIRKCSGGFCVFNNNKPEEQTQVTRLIEKIQTLVALNGGGHYHNDLYPEEERKIRKRQEDILAERDDEIRIKERELEEHHKDKELEIKKRALWRKEEDNSRLAAEKETKRKSNIRIILSSILVLLLSGWALQAPNMWPLAVLAILIWCVFNGLPFHSEEIPWLSKKKL</sequence>
<dbReference type="Ensembl" id="ENSLBET00000035729.1">
    <property type="protein sequence ID" value="ENSLBEP00000034247.1"/>
    <property type="gene ID" value="ENSLBEG00000025779.1"/>
</dbReference>
<dbReference type="FunFam" id="3.40.50.300:FF:000366">
    <property type="entry name" value="GTPase, IMAP family member 2"/>
    <property type="match status" value="1"/>
</dbReference>
<evidence type="ECO:0000256" key="2">
    <source>
        <dbReference type="ARBA" id="ARBA00022741"/>
    </source>
</evidence>
<evidence type="ECO:0000256" key="4">
    <source>
        <dbReference type="SAM" id="Phobius"/>
    </source>
</evidence>
<dbReference type="PROSITE" id="PS51720">
    <property type="entry name" value="G_AIG1"/>
    <property type="match status" value="1"/>
</dbReference>
<evidence type="ECO:0000313" key="6">
    <source>
        <dbReference type="Ensembl" id="ENSLBEP00000034247.1"/>
    </source>
</evidence>
<dbReference type="GO" id="GO:0005525">
    <property type="term" value="F:GTP binding"/>
    <property type="evidence" value="ECO:0007669"/>
    <property type="project" value="UniProtKB-KW"/>
</dbReference>
<dbReference type="AlphaFoldDB" id="A0A3Q3GKR9"/>
<keyword evidence="2" id="KW-0547">Nucleotide-binding</keyword>
<protein>
    <recommendedName>
        <fullName evidence="5">AIG1-type G domain-containing protein</fullName>
    </recommendedName>
</protein>
<dbReference type="InterPro" id="IPR006703">
    <property type="entry name" value="G_AIG1"/>
</dbReference>
<keyword evidence="4" id="KW-0812">Transmembrane</keyword>
<keyword evidence="4" id="KW-0472">Membrane</keyword>
<keyword evidence="7" id="KW-1185">Reference proteome</keyword>
<feature type="transmembrane region" description="Helical" evidence="4">
    <location>
        <begin position="315"/>
        <end position="335"/>
    </location>
</feature>
<reference evidence="6" key="1">
    <citation type="submission" date="2025-08" db="UniProtKB">
        <authorList>
            <consortium name="Ensembl"/>
        </authorList>
    </citation>
    <scope>IDENTIFICATION</scope>
</reference>
<dbReference type="InParanoid" id="A0A3Q3GKR9"/>
<feature type="transmembrane region" description="Helical" evidence="4">
    <location>
        <begin position="292"/>
        <end position="309"/>
    </location>
</feature>
<evidence type="ECO:0000256" key="3">
    <source>
        <dbReference type="ARBA" id="ARBA00023134"/>
    </source>
</evidence>
<dbReference type="PANTHER" id="PTHR10903:SF190">
    <property type="entry name" value="GTPASE IMAP FAMILY MEMBER 4-LIKE"/>
    <property type="match status" value="1"/>
</dbReference>
<dbReference type="PANTHER" id="PTHR10903">
    <property type="entry name" value="GTPASE, IMAP FAMILY MEMBER-RELATED"/>
    <property type="match status" value="1"/>
</dbReference>
<evidence type="ECO:0000313" key="7">
    <source>
        <dbReference type="Proteomes" id="UP000261660"/>
    </source>
</evidence>
<dbReference type="Pfam" id="PF04548">
    <property type="entry name" value="AIG1"/>
    <property type="match status" value="1"/>
</dbReference>
<dbReference type="STRING" id="56723.ENSLBEP00000034247"/>
<dbReference type="Gene3D" id="3.40.50.300">
    <property type="entry name" value="P-loop containing nucleotide triphosphate hydrolases"/>
    <property type="match status" value="1"/>
</dbReference>
<feature type="domain" description="AIG1-type G" evidence="5">
    <location>
        <begin position="19"/>
        <end position="229"/>
    </location>
</feature>
<organism evidence="6 7">
    <name type="scientific">Labrus bergylta</name>
    <name type="common">ballan wrasse</name>
    <dbReference type="NCBI Taxonomy" id="56723"/>
    <lineage>
        <taxon>Eukaryota</taxon>
        <taxon>Metazoa</taxon>
        <taxon>Chordata</taxon>
        <taxon>Craniata</taxon>
        <taxon>Vertebrata</taxon>
        <taxon>Euteleostomi</taxon>
        <taxon>Actinopterygii</taxon>
        <taxon>Neopterygii</taxon>
        <taxon>Teleostei</taxon>
        <taxon>Neoteleostei</taxon>
        <taxon>Acanthomorphata</taxon>
        <taxon>Eupercaria</taxon>
        <taxon>Labriformes</taxon>
        <taxon>Labridae</taxon>
        <taxon>Labrus</taxon>
    </lineage>
</organism>
<keyword evidence="4" id="KW-1133">Transmembrane helix</keyword>
<dbReference type="InterPro" id="IPR045058">
    <property type="entry name" value="GIMA/IAN/Toc"/>
</dbReference>
<reference evidence="6" key="2">
    <citation type="submission" date="2025-09" db="UniProtKB">
        <authorList>
            <consortium name="Ensembl"/>
        </authorList>
    </citation>
    <scope>IDENTIFICATION</scope>
</reference>
<accession>A0A3Q3GKR9</accession>
<dbReference type="InterPro" id="IPR027417">
    <property type="entry name" value="P-loop_NTPase"/>
</dbReference>
<keyword evidence="3" id="KW-0342">GTP-binding</keyword>
<dbReference type="Proteomes" id="UP000261660">
    <property type="component" value="Unplaced"/>
</dbReference>
<name>A0A3Q3GKR9_9LABR</name>